<accession>A0A1G6PVH9</accession>
<evidence type="ECO:0000256" key="2">
    <source>
        <dbReference type="RuleBase" id="RU003719"/>
    </source>
</evidence>
<dbReference type="SUPFAM" id="SSF52283">
    <property type="entry name" value="Formate/glycerate dehydrogenase catalytic domain-like"/>
    <property type="match status" value="1"/>
</dbReference>
<dbReference type="GO" id="GO:0005829">
    <property type="term" value="C:cytosol"/>
    <property type="evidence" value="ECO:0007669"/>
    <property type="project" value="TreeGrafter"/>
</dbReference>
<evidence type="ECO:0000259" key="4">
    <source>
        <dbReference type="Pfam" id="PF02826"/>
    </source>
</evidence>
<dbReference type="PANTHER" id="PTHR10996:SF283">
    <property type="entry name" value="GLYOXYLATE_HYDROXYPYRUVATE REDUCTASE B"/>
    <property type="match status" value="1"/>
</dbReference>
<evidence type="ECO:0000256" key="1">
    <source>
        <dbReference type="ARBA" id="ARBA00023002"/>
    </source>
</evidence>
<dbReference type="GO" id="GO:0016618">
    <property type="term" value="F:hydroxypyruvate reductase [NAD(P)H] activity"/>
    <property type="evidence" value="ECO:0007669"/>
    <property type="project" value="TreeGrafter"/>
</dbReference>
<dbReference type="Gene3D" id="3.40.50.720">
    <property type="entry name" value="NAD(P)-binding Rossmann-like Domain"/>
    <property type="match status" value="2"/>
</dbReference>
<feature type="domain" description="D-isomer specific 2-hydroxyacid dehydrogenase catalytic" evidence="3">
    <location>
        <begin position="36"/>
        <end position="321"/>
    </location>
</feature>
<dbReference type="Proteomes" id="UP000198925">
    <property type="component" value="Unassembled WGS sequence"/>
</dbReference>
<evidence type="ECO:0000313" key="6">
    <source>
        <dbReference type="Proteomes" id="UP000198925"/>
    </source>
</evidence>
<protein>
    <submittedName>
        <fullName evidence="5">Lactate dehydrogenase</fullName>
    </submittedName>
</protein>
<dbReference type="CDD" id="cd05301">
    <property type="entry name" value="GDH"/>
    <property type="match status" value="1"/>
</dbReference>
<dbReference type="EMBL" id="FMZX01000002">
    <property type="protein sequence ID" value="SDC84220.1"/>
    <property type="molecule type" value="Genomic_DNA"/>
</dbReference>
<proteinExistence type="inferred from homology"/>
<dbReference type="STRING" id="938405.SAMN02927895_02264"/>
<sequence>MPKPVLLVTRKLPDAIEARASRDYDARLNPQDEMWATDGAEIARRAQEVGAAGILGAAGDALNTACIEALPESVKVIATFSVGFDHIDIAAAKARGIVVVNTPEVLSFATAETAFTLMLMAARRAGEGERMVRAGQWKGWAPTQLLGVTLEGKKLGILGFGRIGRELAAMARGFRMEIHYRDIQKLPPEVEQGAIYHDNEDSFLGAIDIISMHVPGGDANRHWLNAERIAKMKKGSLVVNSGRGVSVHDESLIAALKSGHIRAAGLDVYDGEPKVNPGYLTLENVALLPHLGSATIEVRDAMGNRALENLDAVLLTGTAPPHRVA</sequence>
<dbReference type="Pfam" id="PF00389">
    <property type="entry name" value="2-Hacid_dh"/>
    <property type="match status" value="1"/>
</dbReference>
<evidence type="ECO:0000313" key="5">
    <source>
        <dbReference type="EMBL" id="SDC84220.1"/>
    </source>
</evidence>
<keyword evidence="1 2" id="KW-0560">Oxidoreductase</keyword>
<dbReference type="PANTHER" id="PTHR10996">
    <property type="entry name" value="2-HYDROXYACID DEHYDROGENASE-RELATED"/>
    <property type="match status" value="1"/>
</dbReference>
<comment type="similarity">
    <text evidence="2">Belongs to the D-isomer specific 2-hydroxyacid dehydrogenase family.</text>
</comment>
<dbReference type="RefSeq" id="WP_090662379.1">
    <property type="nucleotide sequence ID" value="NZ_FMZX01000002.1"/>
</dbReference>
<feature type="domain" description="D-isomer specific 2-hydroxyacid dehydrogenase NAD-binding" evidence="4">
    <location>
        <begin position="115"/>
        <end position="292"/>
    </location>
</feature>
<dbReference type="GO" id="GO:0030267">
    <property type="term" value="F:glyoxylate reductase (NADPH) activity"/>
    <property type="evidence" value="ECO:0007669"/>
    <property type="project" value="TreeGrafter"/>
</dbReference>
<dbReference type="GO" id="GO:0051287">
    <property type="term" value="F:NAD binding"/>
    <property type="evidence" value="ECO:0007669"/>
    <property type="project" value="InterPro"/>
</dbReference>
<reference evidence="5 6" key="1">
    <citation type="submission" date="2016-10" db="EMBL/GenBank/DDBJ databases">
        <authorList>
            <person name="de Groot N.N."/>
        </authorList>
    </citation>
    <scope>NUCLEOTIDE SEQUENCE [LARGE SCALE GENOMIC DNA]</scope>
    <source>
        <strain evidence="5 6">CPCC 100156</strain>
    </source>
</reference>
<dbReference type="InterPro" id="IPR006139">
    <property type="entry name" value="D-isomer_2_OHA_DH_cat_dom"/>
</dbReference>
<dbReference type="InterPro" id="IPR006140">
    <property type="entry name" value="D-isomer_DH_NAD-bd"/>
</dbReference>
<dbReference type="SUPFAM" id="SSF51735">
    <property type="entry name" value="NAD(P)-binding Rossmann-fold domains"/>
    <property type="match status" value="1"/>
</dbReference>
<dbReference type="InterPro" id="IPR036291">
    <property type="entry name" value="NAD(P)-bd_dom_sf"/>
</dbReference>
<gene>
    <name evidence="5" type="ORF">SAMN04487779_1002537</name>
</gene>
<dbReference type="AlphaFoldDB" id="A0A1G6PVH9"/>
<dbReference type="Pfam" id="PF02826">
    <property type="entry name" value="2-Hacid_dh_C"/>
    <property type="match status" value="1"/>
</dbReference>
<evidence type="ECO:0000259" key="3">
    <source>
        <dbReference type="Pfam" id="PF00389"/>
    </source>
</evidence>
<dbReference type="InterPro" id="IPR050223">
    <property type="entry name" value="D-isomer_2-hydroxyacid_DH"/>
</dbReference>
<name>A0A1G6PVH9_9PROT</name>
<organism evidence="5 6">
    <name type="scientific">Belnapia rosea</name>
    <dbReference type="NCBI Taxonomy" id="938405"/>
    <lineage>
        <taxon>Bacteria</taxon>
        <taxon>Pseudomonadati</taxon>
        <taxon>Pseudomonadota</taxon>
        <taxon>Alphaproteobacteria</taxon>
        <taxon>Acetobacterales</taxon>
        <taxon>Roseomonadaceae</taxon>
        <taxon>Belnapia</taxon>
    </lineage>
</organism>
<keyword evidence="6" id="KW-1185">Reference proteome</keyword>